<comment type="similarity">
    <text evidence="1">Belongs to the beta-class carbonic anhydrase family.</text>
</comment>
<proteinExistence type="inferred from homology"/>
<dbReference type="GO" id="GO:0015976">
    <property type="term" value="P:carbon utilization"/>
    <property type="evidence" value="ECO:0007669"/>
    <property type="project" value="InterPro"/>
</dbReference>
<feature type="binding site" evidence="7">
    <location>
        <position position="96"/>
    </location>
    <ligand>
        <name>Zn(2+)</name>
        <dbReference type="ChEBI" id="CHEBI:29105"/>
    </ligand>
</feature>
<comment type="cofactor">
    <cofactor evidence="7">
        <name>Zn(2+)</name>
        <dbReference type="ChEBI" id="CHEBI:29105"/>
    </cofactor>
    <text evidence="7">Binds 1 zinc ion per subunit.</text>
</comment>
<comment type="caution">
    <text evidence="8">The sequence shown here is derived from an EMBL/GenBank/DDBJ whole genome shotgun (WGS) entry which is preliminary data.</text>
</comment>
<dbReference type="PANTHER" id="PTHR11002:SF76">
    <property type="entry name" value="CARBONIC ANHYDRASE"/>
    <property type="match status" value="1"/>
</dbReference>
<evidence type="ECO:0000313" key="8">
    <source>
        <dbReference type="EMBL" id="HDS64259.1"/>
    </source>
</evidence>
<comment type="catalytic activity">
    <reaction evidence="6">
        <text>hydrogencarbonate + H(+) = CO2 + H2O</text>
        <dbReference type="Rhea" id="RHEA:10748"/>
        <dbReference type="ChEBI" id="CHEBI:15377"/>
        <dbReference type="ChEBI" id="CHEBI:15378"/>
        <dbReference type="ChEBI" id="CHEBI:16526"/>
        <dbReference type="ChEBI" id="CHEBI:17544"/>
        <dbReference type="EC" id="4.2.1.1"/>
    </reaction>
</comment>
<dbReference type="InterPro" id="IPR001765">
    <property type="entry name" value="Carbonic_anhydrase"/>
</dbReference>
<feature type="binding site" evidence="7">
    <location>
        <position position="99"/>
    </location>
    <ligand>
        <name>Zn(2+)</name>
        <dbReference type="ChEBI" id="CHEBI:29105"/>
    </ligand>
</feature>
<keyword evidence="5" id="KW-0456">Lyase</keyword>
<protein>
    <recommendedName>
        <fullName evidence="2">carbonic anhydrase</fullName>
        <ecNumber evidence="2">4.2.1.1</ecNumber>
    </recommendedName>
</protein>
<dbReference type="PROSITE" id="PS00704">
    <property type="entry name" value="PROK_CO2_ANHYDRASE_1"/>
    <property type="match status" value="1"/>
</dbReference>
<name>A0A831LXJ4_9EURY</name>
<dbReference type="Gene3D" id="3.40.1050.10">
    <property type="entry name" value="Carbonic anhydrase"/>
    <property type="match status" value="1"/>
</dbReference>
<dbReference type="GO" id="GO:0008270">
    <property type="term" value="F:zinc ion binding"/>
    <property type="evidence" value="ECO:0007669"/>
    <property type="project" value="InterPro"/>
</dbReference>
<sequence>MIDHILEGNKEFIKGDFTENRDYYRALASGQSPTVLWIGCSDSRVAPERISGAKSGEIFVHRNIGNIVRVGDWNFATILEYAIKHLKVSDIVICGHSDCGAIKALSADKESDEAYIPLWLSNASQARTELEREMPKPADPAAQKAWRRKLEEENVKLQLKNLRTYPIVREAERSGKVEAHGMYFDLDTGKLEKIA</sequence>
<organism evidence="8">
    <name type="scientific">Methanofollis liminatans</name>
    <dbReference type="NCBI Taxonomy" id="2201"/>
    <lineage>
        <taxon>Archaea</taxon>
        <taxon>Methanobacteriati</taxon>
        <taxon>Methanobacteriota</taxon>
        <taxon>Stenosarchaea group</taxon>
        <taxon>Methanomicrobia</taxon>
        <taxon>Methanomicrobiales</taxon>
        <taxon>Methanomicrobiaceae</taxon>
        <taxon>Methanofollis</taxon>
    </lineage>
</organism>
<dbReference type="PANTHER" id="PTHR11002">
    <property type="entry name" value="CARBONIC ANHYDRASE"/>
    <property type="match status" value="1"/>
</dbReference>
<dbReference type="InterPro" id="IPR036874">
    <property type="entry name" value="Carbonic_anhydrase_sf"/>
</dbReference>
<evidence type="ECO:0000256" key="3">
    <source>
        <dbReference type="ARBA" id="ARBA00022723"/>
    </source>
</evidence>
<keyword evidence="3 7" id="KW-0479">Metal-binding</keyword>
<dbReference type="GO" id="GO:0004089">
    <property type="term" value="F:carbonate dehydratase activity"/>
    <property type="evidence" value="ECO:0007669"/>
    <property type="project" value="UniProtKB-EC"/>
</dbReference>
<feature type="binding site" evidence="7">
    <location>
        <position position="40"/>
    </location>
    <ligand>
        <name>Zn(2+)</name>
        <dbReference type="ChEBI" id="CHEBI:29105"/>
    </ligand>
</feature>
<accession>A0A831LXJ4</accession>
<evidence type="ECO:0000256" key="4">
    <source>
        <dbReference type="ARBA" id="ARBA00022833"/>
    </source>
</evidence>
<dbReference type="PROSITE" id="PS00705">
    <property type="entry name" value="PROK_CO2_ANHYDRASE_2"/>
    <property type="match status" value="1"/>
</dbReference>
<dbReference type="Pfam" id="PF00484">
    <property type="entry name" value="Pro_CA"/>
    <property type="match status" value="1"/>
</dbReference>
<keyword evidence="4 7" id="KW-0862">Zinc</keyword>
<evidence type="ECO:0000256" key="2">
    <source>
        <dbReference type="ARBA" id="ARBA00012925"/>
    </source>
</evidence>
<dbReference type="SUPFAM" id="SSF53056">
    <property type="entry name" value="beta-carbonic anhydrase, cab"/>
    <property type="match status" value="1"/>
</dbReference>
<evidence type="ECO:0000256" key="1">
    <source>
        <dbReference type="ARBA" id="ARBA00006217"/>
    </source>
</evidence>
<gene>
    <name evidence="8" type="ORF">ENN52_09140</name>
</gene>
<evidence type="ECO:0000256" key="6">
    <source>
        <dbReference type="ARBA" id="ARBA00048348"/>
    </source>
</evidence>
<dbReference type="EMBL" id="DSBY01000366">
    <property type="protein sequence ID" value="HDS64259.1"/>
    <property type="molecule type" value="Genomic_DNA"/>
</dbReference>
<evidence type="ECO:0000256" key="7">
    <source>
        <dbReference type="PIRSR" id="PIRSR601765-2"/>
    </source>
</evidence>
<reference evidence="8" key="1">
    <citation type="journal article" date="2020" name="mSystems">
        <title>Genome- and Community-Level Interaction Insights into Carbon Utilization and Element Cycling Functions of Hydrothermarchaeota in Hydrothermal Sediment.</title>
        <authorList>
            <person name="Zhou Z."/>
            <person name="Liu Y."/>
            <person name="Xu W."/>
            <person name="Pan J."/>
            <person name="Luo Z.H."/>
            <person name="Li M."/>
        </authorList>
    </citation>
    <scope>NUCLEOTIDE SEQUENCE</scope>
    <source>
        <strain evidence="8">SpSt-1183</strain>
    </source>
</reference>
<dbReference type="InterPro" id="IPR015892">
    <property type="entry name" value="Carbonic_anhydrase_CS"/>
</dbReference>
<evidence type="ECO:0000256" key="5">
    <source>
        <dbReference type="ARBA" id="ARBA00023239"/>
    </source>
</evidence>
<dbReference type="Proteomes" id="UP000885648">
    <property type="component" value="Unassembled WGS sequence"/>
</dbReference>
<dbReference type="SMART" id="SM00947">
    <property type="entry name" value="Pro_CA"/>
    <property type="match status" value="1"/>
</dbReference>
<dbReference type="AlphaFoldDB" id="A0A831LXJ4"/>
<dbReference type="EC" id="4.2.1.1" evidence="2"/>